<name>A0ABV6HLV6_9SPHI</name>
<reference evidence="5 6" key="1">
    <citation type="submission" date="2024-09" db="EMBL/GenBank/DDBJ databases">
        <authorList>
            <person name="Sun Q."/>
            <person name="Mori K."/>
        </authorList>
    </citation>
    <scope>NUCLEOTIDE SEQUENCE [LARGE SCALE GENOMIC DNA]</scope>
    <source>
        <strain evidence="5 6">CCM 7765</strain>
    </source>
</reference>
<dbReference type="SMART" id="SM00342">
    <property type="entry name" value="HTH_ARAC"/>
    <property type="match status" value="1"/>
</dbReference>
<evidence type="ECO:0000313" key="6">
    <source>
        <dbReference type="Proteomes" id="UP001589774"/>
    </source>
</evidence>
<feature type="domain" description="HTH araC/xylS-type" evidence="4">
    <location>
        <begin position="231"/>
        <end position="331"/>
    </location>
</feature>
<protein>
    <submittedName>
        <fullName evidence="5">Helix-turn-helix domain-containing protein</fullName>
    </submittedName>
</protein>
<dbReference type="SUPFAM" id="SSF46689">
    <property type="entry name" value="Homeodomain-like"/>
    <property type="match status" value="1"/>
</dbReference>
<dbReference type="PANTHER" id="PTHR43280">
    <property type="entry name" value="ARAC-FAMILY TRANSCRIPTIONAL REGULATOR"/>
    <property type="match status" value="1"/>
</dbReference>
<evidence type="ECO:0000313" key="5">
    <source>
        <dbReference type="EMBL" id="MFC0319879.1"/>
    </source>
</evidence>
<evidence type="ECO:0000256" key="3">
    <source>
        <dbReference type="ARBA" id="ARBA00023163"/>
    </source>
</evidence>
<sequence length="331" mass="39443">MAESLIKLEFPNSLGKPTLNHMLPKTATYRLGYALCNYWEHQVYSVVEQYYRTKHIFLYLGEIKTDVDLSIILRCSTPNIYWIYQLEDEYLLVVNCKHRKIPLKPKEKNYQAVYVPSGDHHSHFEKGTHCLVFYFVVDEELLLRFRNTSLHFIKDLLDKLKESHEEFAASLRLPIDAHVLRHLNKLLHHRKLDELELEGEIPLAIIRLIVIARSAFYLRQQHIRLDVERLAEIRLFIKENIDIGNIYTVSQIAYRFDISPYQLRYAHKQAYDQSLQEYITDLRLKEVYHLIKEEGFRPLQAAYAMGYTEIRAFRRQFIKHFGITPNDLFRS</sequence>
<dbReference type="PANTHER" id="PTHR43280:SF2">
    <property type="entry name" value="HTH-TYPE TRANSCRIPTIONAL REGULATOR EXSA"/>
    <property type="match status" value="1"/>
</dbReference>
<dbReference type="EMBL" id="JBHLWO010000002">
    <property type="protein sequence ID" value="MFC0319879.1"/>
    <property type="molecule type" value="Genomic_DNA"/>
</dbReference>
<evidence type="ECO:0000256" key="1">
    <source>
        <dbReference type="ARBA" id="ARBA00023015"/>
    </source>
</evidence>
<gene>
    <name evidence="5" type="ORF">ACFFI0_16265</name>
</gene>
<evidence type="ECO:0000259" key="4">
    <source>
        <dbReference type="PROSITE" id="PS01124"/>
    </source>
</evidence>
<keyword evidence="1" id="KW-0805">Transcription regulation</keyword>
<accession>A0ABV6HLV6</accession>
<dbReference type="RefSeq" id="WP_130855499.1">
    <property type="nucleotide sequence ID" value="NZ_JBHLWO010000002.1"/>
</dbReference>
<keyword evidence="3" id="KW-0804">Transcription</keyword>
<evidence type="ECO:0000256" key="2">
    <source>
        <dbReference type="ARBA" id="ARBA00023125"/>
    </source>
</evidence>
<dbReference type="Pfam" id="PF12833">
    <property type="entry name" value="HTH_18"/>
    <property type="match status" value="1"/>
</dbReference>
<keyword evidence="6" id="KW-1185">Reference proteome</keyword>
<organism evidence="5 6">
    <name type="scientific">Olivibacter oleidegradans</name>
    <dbReference type="NCBI Taxonomy" id="760123"/>
    <lineage>
        <taxon>Bacteria</taxon>
        <taxon>Pseudomonadati</taxon>
        <taxon>Bacteroidota</taxon>
        <taxon>Sphingobacteriia</taxon>
        <taxon>Sphingobacteriales</taxon>
        <taxon>Sphingobacteriaceae</taxon>
        <taxon>Olivibacter</taxon>
    </lineage>
</organism>
<dbReference type="InterPro" id="IPR009057">
    <property type="entry name" value="Homeodomain-like_sf"/>
</dbReference>
<comment type="caution">
    <text evidence="5">The sequence shown here is derived from an EMBL/GenBank/DDBJ whole genome shotgun (WGS) entry which is preliminary data.</text>
</comment>
<dbReference type="Gene3D" id="1.10.10.60">
    <property type="entry name" value="Homeodomain-like"/>
    <property type="match status" value="1"/>
</dbReference>
<proteinExistence type="predicted"/>
<dbReference type="InterPro" id="IPR018060">
    <property type="entry name" value="HTH_AraC"/>
</dbReference>
<dbReference type="Proteomes" id="UP001589774">
    <property type="component" value="Unassembled WGS sequence"/>
</dbReference>
<dbReference type="PROSITE" id="PS01124">
    <property type="entry name" value="HTH_ARAC_FAMILY_2"/>
    <property type="match status" value="1"/>
</dbReference>
<keyword evidence="2" id="KW-0238">DNA-binding</keyword>